<dbReference type="AlphaFoldDB" id="A0A2S7SQV9"/>
<accession>A0A2S7SQV9</accession>
<organism evidence="1 2">
    <name type="scientific">Flavipsychrobacter stenotrophus</name>
    <dbReference type="NCBI Taxonomy" id="2077091"/>
    <lineage>
        <taxon>Bacteria</taxon>
        <taxon>Pseudomonadati</taxon>
        <taxon>Bacteroidota</taxon>
        <taxon>Chitinophagia</taxon>
        <taxon>Chitinophagales</taxon>
        <taxon>Chitinophagaceae</taxon>
        <taxon>Flavipsychrobacter</taxon>
    </lineage>
</organism>
<evidence type="ECO:0000313" key="2">
    <source>
        <dbReference type="Proteomes" id="UP000239872"/>
    </source>
</evidence>
<name>A0A2S7SQV9_9BACT</name>
<dbReference type="EMBL" id="PPSL01000007">
    <property type="protein sequence ID" value="PQJ09118.1"/>
    <property type="molecule type" value="Genomic_DNA"/>
</dbReference>
<comment type="caution">
    <text evidence="1">The sequence shown here is derived from an EMBL/GenBank/DDBJ whole genome shotgun (WGS) entry which is preliminary data.</text>
</comment>
<protein>
    <submittedName>
        <fullName evidence="1">Uncharacterized protein</fullName>
    </submittedName>
</protein>
<sequence length="117" mass="14072">MSLMGDVINKEYYHIQRTTRISNFEVVPNLEKWQTDNEINFGEIYNSLRDRIFQINFDVTKELELLSRLSRSSAFDFYKNQVQSDFFHNGFLLKYLQLLRETVLEVDFSLKIQSYQV</sequence>
<keyword evidence="2" id="KW-1185">Reference proteome</keyword>
<reference evidence="1 2" key="1">
    <citation type="submission" date="2018-01" db="EMBL/GenBank/DDBJ databases">
        <title>A novel member of the phylum Bacteroidetes isolated from glacier ice.</title>
        <authorList>
            <person name="Liu Q."/>
            <person name="Xin Y.-H."/>
        </authorList>
    </citation>
    <scope>NUCLEOTIDE SEQUENCE [LARGE SCALE GENOMIC DNA]</scope>
    <source>
        <strain evidence="1 2">RB1R16</strain>
    </source>
</reference>
<dbReference type="Proteomes" id="UP000239872">
    <property type="component" value="Unassembled WGS sequence"/>
</dbReference>
<proteinExistence type="predicted"/>
<gene>
    <name evidence="1" type="ORF">CJD36_020180</name>
</gene>
<evidence type="ECO:0000313" key="1">
    <source>
        <dbReference type="EMBL" id="PQJ09118.1"/>
    </source>
</evidence>